<dbReference type="EMBL" id="FMWJ01000009">
    <property type="protein sequence ID" value="SCZ64842.1"/>
    <property type="molecule type" value="Genomic_DNA"/>
</dbReference>
<dbReference type="InterPro" id="IPR025959">
    <property type="entry name" value="Winged_HTH_dom"/>
</dbReference>
<proteinExistence type="predicted"/>
<dbReference type="Proteomes" id="UP000183223">
    <property type="component" value="Unassembled WGS sequence"/>
</dbReference>
<organism evidence="3 4">
    <name type="scientific">Photorhabdus luminescens</name>
    <name type="common">Xenorhabdus luminescens</name>
    <dbReference type="NCBI Taxonomy" id="29488"/>
    <lineage>
        <taxon>Bacteria</taxon>
        <taxon>Pseudomonadati</taxon>
        <taxon>Pseudomonadota</taxon>
        <taxon>Gammaproteobacteria</taxon>
        <taxon>Enterobacterales</taxon>
        <taxon>Morganellaceae</taxon>
        <taxon>Photorhabdus</taxon>
    </lineage>
</organism>
<gene>
    <name evidence="3" type="ORF">SAMN02982990_02271</name>
</gene>
<dbReference type="AlphaFoldDB" id="A0A1G5QSX3"/>
<dbReference type="Pfam" id="PF13592">
    <property type="entry name" value="HTH_33"/>
    <property type="match status" value="1"/>
</dbReference>
<evidence type="ECO:0000313" key="3">
    <source>
        <dbReference type="EMBL" id="SCZ64842.1"/>
    </source>
</evidence>
<accession>A0A1G5QSX3</accession>
<feature type="domain" description="Winged helix-turn helix" evidence="2">
    <location>
        <begin position="1"/>
        <end position="34"/>
    </location>
</feature>
<reference evidence="4" key="1">
    <citation type="submission" date="2016-10" db="EMBL/GenBank/DDBJ databases">
        <authorList>
            <person name="Varghese N."/>
            <person name="Submissions S."/>
        </authorList>
    </citation>
    <scope>NUCLEOTIDE SEQUENCE [LARGE SCALE GENOMIC DNA]</scope>
    <source>
        <strain evidence="4">ATCC 29999</strain>
    </source>
</reference>
<sequence>MNKWLHHNGFSYKKPTSVLHKFNAEQQRAFMEAYGKLKQEAGDHEPILFIDGVHPTQGTKLAYGLDAKRPENRRKNNGQPYPSEPDGRPEFGRYQ</sequence>
<feature type="region of interest" description="Disordered" evidence="1">
    <location>
        <begin position="61"/>
        <end position="95"/>
    </location>
</feature>
<evidence type="ECO:0000259" key="2">
    <source>
        <dbReference type="Pfam" id="PF13592"/>
    </source>
</evidence>
<protein>
    <submittedName>
        <fullName evidence="3">Winged helix-turn helix</fullName>
    </submittedName>
</protein>
<name>A0A1G5QSX3_PHOLU</name>
<evidence type="ECO:0000313" key="4">
    <source>
        <dbReference type="Proteomes" id="UP000183223"/>
    </source>
</evidence>
<feature type="compositionally biased region" description="Basic and acidic residues" evidence="1">
    <location>
        <begin position="85"/>
        <end position="95"/>
    </location>
</feature>
<keyword evidence="4" id="KW-1185">Reference proteome</keyword>
<evidence type="ECO:0000256" key="1">
    <source>
        <dbReference type="SAM" id="MobiDB-lite"/>
    </source>
</evidence>